<reference evidence="3 4" key="1">
    <citation type="submission" date="2018-07" db="EMBL/GenBank/DDBJ databases">
        <title>Thalassococcus profundi sp. nov., a marine bacterium isolated from deep seawater of Okinawa Trough.</title>
        <authorList>
            <person name="Yu M."/>
        </authorList>
    </citation>
    <scope>NUCLEOTIDE SEQUENCE [LARGE SCALE GENOMIC DNA]</scope>
    <source>
        <strain evidence="3 4">WRAS1</strain>
    </source>
</reference>
<dbReference type="GO" id="GO:0005975">
    <property type="term" value="P:carbohydrate metabolic process"/>
    <property type="evidence" value="ECO:0007669"/>
    <property type="project" value="InterPro"/>
</dbReference>
<sequence>MAKGFVAGAVWGLVVSAAGAGAVSLAVGVAPIVDAPPAPEDIEVAVLPADPGEEVAPDPVDAATPPEETPQAEARTPEAALPDTPPLRFEDTTETPPEAAAPPEPARRPGDEADVAAPSDAGTAPAAPEDAADAPLTAETTEPAAVPETALAGDAPPAPDLADPPGGVDVATDSPVLPSVQAALPEAPGTETEPSIATEPAQPPMPQVPSEESGLIADAEEGSGAVSAEADAGTGDTDAAPQSMAAAPETAMPTPDADEAAPENAEQRAEDVATAPDAGTTVPDVAEAEAAPDPAETAPDGAEPAPEVMATAPETAAPDAAEAEAEPGRAPLARITPDPTPGTGSDDASDTETAAIPRPAIGTPAVSLIDRGSAVPDSRLPVVGAPEDSGTAEATDPAPLVAHAASVDVEADLPRMAIVLIDPGSGPLGPDTLDAFPFPVTFAIDPSAPEAAERMKGYRERGFEVMALAGVPDGAQPSDVEVTLAAALRAVPEAVAVLETPDAGLQGARNVSDQAAQVLRDSGHGLVLQAKGLNTATALAAREGVPAATVFKDFDGDGQDPRAIRRFLDGAAFRARQDGAVVMMGRLTADTLSALLLWGLQDRASQVALVPVSVVLSEAAGL</sequence>
<dbReference type="EMBL" id="QPMK01000004">
    <property type="protein sequence ID" value="RDD66757.1"/>
    <property type="molecule type" value="Genomic_DNA"/>
</dbReference>
<evidence type="ECO:0000256" key="1">
    <source>
        <dbReference type="SAM" id="MobiDB-lite"/>
    </source>
</evidence>
<accession>A0A369TRL2</accession>
<dbReference type="Pfam" id="PF04748">
    <property type="entry name" value="Polysacc_deac_2"/>
    <property type="match status" value="1"/>
</dbReference>
<feature type="chain" id="PRO_5016580170" description="Divergent polysaccharide deacetylase family protein" evidence="2">
    <location>
        <begin position="21"/>
        <end position="622"/>
    </location>
</feature>
<dbReference type="CDD" id="cd10936">
    <property type="entry name" value="CE4_DAC2"/>
    <property type="match status" value="1"/>
</dbReference>
<evidence type="ECO:0000313" key="3">
    <source>
        <dbReference type="EMBL" id="RDD66757.1"/>
    </source>
</evidence>
<feature type="compositionally biased region" description="Low complexity" evidence="1">
    <location>
        <begin position="222"/>
        <end position="255"/>
    </location>
</feature>
<dbReference type="Proteomes" id="UP000253977">
    <property type="component" value="Unassembled WGS sequence"/>
</dbReference>
<evidence type="ECO:0000313" key="4">
    <source>
        <dbReference type="Proteomes" id="UP000253977"/>
    </source>
</evidence>
<proteinExistence type="predicted"/>
<organism evidence="3 4">
    <name type="scientific">Thalassococcus profundi</name>
    <dbReference type="NCBI Taxonomy" id="2282382"/>
    <lineage>
        <taxon>Bacteria</taxon>
        <taxon>Pseudomonadati</taxon>
        <taxon>Pseudomonadota</taxon>
        <taxon>Alphaproteobacteria</taxon>
        <taxon>Rhodobacterales</taxon>
        <taxon>Roseobacteraceae</taxon>
        <taxon>Thalassococcus</taxon>
    </lineage>
</organism>
<dbReference type="InterPro" id="IPR011330">
    <property type="entry name" value="Glyco_hydro/deAcase_b/a-brl"/>
</dbReference>
<evidence type="ECO:0000256" key="2">
    <source>
        <dbReference type="SAM" id="SignalP"/>
    </source>
</evidence>
<dbReference type="OrthoDB" id="7658418at2"/>
<gene>
    <name evidence="3" type="ORF">DU478_07320</name>
</gene>
<protein>
    <recommendedName>
        <fullName evidence="5">Divergent polysaccharide deacetylase family protein</fullName>
    </recommendedName>
</protein>
<feature type="compositionally biased region" description="Low complexity" evidence="1">
    <location>
        <begin position="280"/>
        <end position="320"/>
    </location>
</feature>
<feature type="region of interest" description="Disordered" evidence="1">
    <location>
        <begin position="48"/>
        <end position="365"/>
    </location>
</feature>
<dbReference type="InterPro" id="IPR006837">
    <property type="entry name" value="Divergent_DAC"/>
</dbReference>
<dbReference type="SUPFAM" id="SSF88713">
    <property type="entry name" value="Glycoside hydrolase/deacetylase"/>
    <property type="match status" value="1"/>
</dbReference>
<evidence type="ECO:0008006" key="5">
    <source>
        <dbReference type="Google" id="ProtNLM"/>
    </source>
</evidence>
<feature type="signal peptide" evidence="2">
    <location>
        <begin position="1"/>
        <end position="20"/>
    </location>
</feature>
<name>A0A369TRL2_9RHOB</name>
<feature type="compositionally biased region" description="Low complexity" evidence="1">
    <location>
        <begin position="116"/>
        <end position="167"/>
    </location>
</feature>
<keyword evidence="4" id="KW-1185">Reference proteome</keyword>
<dbReference type="Gene3D" id="3.20.20.370">
    <property type="entry name" value="Glycoside hydrolase/deacetylase"/>
    <property type="match status" value="1"/>
</dbReference>
<keyword evidence="2" id="KW-0732">Signal</keyword>
<feature type="compositionally biased region" description="Low complexity" evidence="1">
    <location>
        <begin position="57"/>
        <end position="66"/>
    </location>
</feature>
<dbReference type="AlphaFoldDB" id="A0A369TRL2"/>
<dbReference type="RefSeq" id="WP_114510302.1">
    <property type="nucleotide sequence ID" value="NZ_QPMK01000004.1"/>
</dbReference>
<comment type="caution">
    <text evidence="3">The sequence shown here is derived from an EMBL/GenBank/DDBJ whole genome shotgun (WGS) entry which is preliminary data.</text>
</comment>